<gene>
    <name evidence="1" type="ORF">BBG20_23390</name>
</gene>
<evidence type="ECO:0008006" key="3">
    <source>
        <dbReference type="Google" id="ProtNLM"/>
    </source>
</evidence>
<evidence type="ECO:0000313" key="1">
    <source>
        <dbReference type="EMBL" id="OCW21860.1"/>
    </source>
</evidence>
<dbReference type="Proteomes" id="UP000095081">
    <property type="component" value="Unassembled WGS sequence"/>
</dbReference>
<name>A0ABX2YPX6_9PSED</name>
<reference evidence="1 2" key="1">
    <citation type="submission" date="2016-06" db="EMBL/GenBank/DDBJ databases">
        <title>Draft genome sequence of Pseudomonas sp. S1E40, a novel strain antagonistic activity to fungal plant pathogen.</title>
        <authorList>
            <person name="Tambong J.T."/>
            <person name="Tchagang C."/>
            <person name="Xu R."/>
        </authorList>
    </citation>
    <scope>NUCLEOTIDE SEQUENCE [LARGE SCALE GENOMIC DNA]</scope>
    <source>
        <strain evidence="1 2">S1E40</strain>
    </source>
</reference>
<protein>
    <recommendedName>
        <fullName evidence="3">Lipoprotein</fullName>
    </recommendedName>
</protein>
<dbReference type="PROSITE" id="PS51257">
    <property type="entry name" value="PROKAR_LIPOPROTEIN"/>
    <property type="match status" value="1"/>
</dbReference>
<organism evidence="1 2">
    <name type="scientific">Pseudomonas aylmerensis</name>
    <dbReference type="NCBI Taxonomy" id="1869229"/>
    <lineage>
        <taxon>Bacteria</taxon>
        <taxon>Pseudomonadati</taxon>
        <taxon>Pseudomonadota</taxon>
        <taxon>Gammaproteobacteria</taxon>
        <taxon>Pseudomonadales</taxon>
        <taxon>Pseudomonadaceae</taxon>
        <taxon>Pseudomonas</taxon>
    </lineage>
</organism>
<sequence>MSIGSHRPQGPFPPMKLLKLAAILTLPLLGACSDYHYKNYQGDWAPEKLHPVDLSNNAPDAVLVYFDTWRERELGVPFHRLALAVEVDGVTLPGAGRQSILNVSGEQALKLSPGKHSLRWCNVSMNALGTGGAFCNEGADDVEFKAGRRYLVSYRLTASTRGVGPNYSTQYRTYSSIKDLDSQEIIYPSAGTGTLISND</sequence>
<evidence type="ECO:0000313" key="2">
    <source>
        <dbReference type="Proteomes" id="UP000095081"/>
    </source>
</evidence>
<keyword evidence="2" id="KW-1185">Reference proteome</keyword>
<comment type="caution">
    <text evidence="1">The sequence shown here is derived from an EMBL/GenBank/DDBJ whole genome shotgun (WGS) entry which is preliminary data.</text>
</comment>
<proteinExistence type="predicted"/>
<dbReference type="EMBL" id="MAUE01000037">
    <property type="protein sequence ID" value="OCW21860.1"/>
    <property type="molecule type" value="Genomic_DNA"/>
</dbReference>
<accession>A0ABX2YPX6</accession>